<dbReference type="RefSeq" id="WP_116973618.1">
    <property type="nucleotide sequence ID" value="NZ_QPMM01000001.1"/>
</dbReference>
<gene>
    <name evidence="2" type="ORF">DVR12_01155</name>
</gene>
<dbReference type="EMBL" id="QPMM01000001">
    <property type="protein sequence ID" value="RFS26426.1"/>
    <property type="molecule type" value="Genomic_DNA"/>
</dbReference>
<feature type="chain" id="PRO_5017590441" evidence="1">
    <location>
        <begin position="25"/>
        <end position="343"/>
    </location>
</feature>
<keyword evidence="1" id="KW-0732">Signal</keyword>
<comment type="caution">
    <text evidence="2">The sequence shown here is derived from an EMBL/GenBank/DDBJ whole genome shotgun (WGS) entry which is preliminary data.</text>
</comment>
<dbReference type="Pfam" id="PF14903">
    <property type="entry name" value="WG_beta_rep"/>
    <property type="match status" value="3"/>
</dbReference>
<feature type="signal peptide" evidence="1">
    <location>
        <begin position="1"/>
        <end position="24"/>
    </location>
</feature>
<dbReference type="OrthoDB" id="5464673at2"/>
<name>A0A3E1YGD0_9BACT</name>
<dbReference type="PANTHER" id="PTHR37841:SF1">
    <property type="entry name" value="DUF3298 DOMAIN-CONTAINING PROTEIN"/>
    <property type="match status" value="1"/>
</dbReference>
<dbReference type="Proteomes" id="UP000260644">
    <property type="component" value="Unassembled WGS sequence"/>
</dbReference>
<protein>
    <submittedName>
        <fullName evidence="2">WG repeat-containing protein</fullName>
    </submittedName>
</protein>
<dbReference type="AlphaFoldDB" id="A0A3E1YGD0"/>
<accession>A0A3E1YGD0</accession>
<organism evidence="2 3">
    <name type="scientific">Chitinophaga silvatica</name>
    <dbReference type="NCBI Taxonomy" id="2282649"/>
    <lineage>
        <taxon>Bacteria</taxon>
        <taxon>Pseudomonadati</taxon>
        <taxon>Bacteroidota</taxon>
        <taxon>Chitinophagia</taxon>
        <taxon>Chitinophagales</taxon>
        <taxon>Chitinophagaceae</taxon>
        <taxon>Chitinophaga</taxon>
    </lineage>
</organism>
<evidence type="ECO:0000313" key="2">
    <source>
        <dbReference type="EMBL" id="RFS26426.1"/>
    </source>
</evidence>
<dbReference type="PANTHER" id="PTHR37841">
    <property type="entry name" value="GLR2918 PROTEIN"/>
    <property type="match status" value="1"/>
</dbReference>
<dbReference type="InterPro" id="IPR032774">
    <property type="entry name" value="WG_beta_rep"/>
</dbReference>
<sequence length="343" mass="38110">MRILSLTASVIVAALCLSDLNAYSQIGEPIYEAPAYSSSEHKLLVPFLKGKLWGFSDVNKKMVIQPTFEKVEFFSESGNMYYAKGELNGEKIIISETGKYMKDDTPGYEEILMGSGLISGYSVSSQIIKKDDNLDKNGLHGYTYDAENNVLITSGYYDSFIKLINKGKLALAKNKNQKIGLVDPGGKVIIPFEYDKFIGSIGRGNDLLILEKDKKMGIFDLTGKIQLPFEFDKIEKLEGYGNILLLTKNTKTSTESFLVNAFFMKLYDGVLTDAVYSNGLIRGAKDGKYGYINTDGTVVVPFKYKKALPFAERPAISGFALVTNMDGVSYFINQKGVEYYSEK</sequence>
<reference evidence="2 3" key="1">
    <citation type="submission" date="2018-07" db="EMBL/GenBank/DDBJ databases">
        <title>Chitinophaga K2CV101002-2 sp. nov., isolated from a monsoon evergreen broad-leaved forest soil.</title>
        <authorList>
            <person name="Lv Y."/>
        </authorList>
    </citation>
    <scope>NUCLEOTIDE SEQUENCE [LARGE SCALE GENOMIC DNA]</scope>
    <source>
        <strain evidence="2 3">GDMCC 1.1288</strain>
    </source>
</reference>
<evidence type="ECO:0000313" key="3">
    <source>
        <dbReference type="Proteomes" id="UP000260644"/>
    </source>
</evidence>
<evidence type="ECO:0000256" key="1">
    <source>
        <dbReference type="SAM" id="SignalP"/>
    </source>
</evidence>
<proteinExistence type="predicted"/>
<keyword evidence="3" id="KW-1185">Reference proteome</keyword>